<sequence>MTTTPSTTTPSTTSQPTTTQRDLDNSKPLGDSGSGASGGGSGGNLPGGAATGGDASQGVRPADAPRPSSAKAEPGEPDGRNLTQHPKQTAEVPLGSGNTPEASGRGGFGSHSSEPEGVSEPRPVDPMPATNDKDKEDKPSK</sequence>
<dbReference type="EMBL" id="MTHB01000046">
    <property type="protein sequence ID" value="OXC79187.1"/>
    <property type="molecule type" value="Genomic_DNA"/>
</dbReference>
<comment type="caution">
    <text evidence="2">The sequence shown here is derived from an EMBL/GenBank/DDBJ whole genome shotgun (WGS) entry which is preliminary data.</text>
</comment>
<feature type="compositionally biased region" description="Gly residues" evidence="1">
    <location>
        <begin position="32"/>
        <end position="51"/>
    </location>
</feature>
<evidence type="ECO:0000313" key="2">
    <source>
        <dbReference type="EMBL" id="OXC79187.1"/>
    </source>
</evidence>
<protein>
    <submittedName>
        <fullName evidence="2">Uncharacterized protein</fullName>
    </submittedName>
</protein>
<feature type="compositionally biased region" description="Low complexity" evidence="1">
    <location>
        <begin position="1"/>
        <end position="20"/>
    </location>
</feature>
<proteinExistence type="predicted"/>
<feature type="compositionally biased region" description="Basic and acidic residues" evidence="1">
    <location>
        <begin position="131"/>
        <end position="141"/>
    </location>
</feature>
<dbReference type="Proteomes" id="UP000214720">
    <property type="component" value="Unassembled WGS sequence"/>
</dbReference>
<gene>
    <name evidence="2" type="ORF">BSU04_08435</name>
</gene>
<name>A0A226X8B5_CABSO</name>
<dbReference type="AlphaFoldDB" id="A0A226X8B5"/>
<accession>A0A226X8B5</accession>
<evidence type="ECO:0000313" key="3">
    <source>
        <dbReference type="Proteomes" id="UP000214720"/>
    </source>
</evidence>
<feature type="region of interest" description="Disordered" evidence="1">
    <location>
        <begin position="1"/>
        <end position="141"/>
    </location>
</feature>
<dbReference type="RefSeq" id="WP_179258240.1">
    <property type="nucleotide sequence ID" value="NZ_MTHB01000046.1"/>
</dbReference>
<reference evidence="3" key="1">
    <citation type="submission" date="2017-01" db="EMBL/GenBank/DDBJ databases">
        <title>Genome Analysis of Deinococcus marmoris KOPRI26562.</title>
        <authorList>
            <person name="Kim J.H."/>
            <person name="Oh H.-M."/>
        </authorList>
    </citation>
    <scope>NUCLEOTIDE SEQUENCE [LARGE SCALE GENOMIC DNA]</scope>
    <source>
        <strain evidence="3">PAMC 26633</strain>
    </source>
</reference>
<evidence type="ECO:0000256" key="1">
    <source>
        <dbReference type="SAM" id="MobiDB-lite"/>
    </source>
</evidence>
<organism evidence="2 3">
    <name type="scientific">Caballeronia sordidicola</name>
    <name type="common">Burkholderia sordidicola</name>
    <dbReference type="NCBI Taxonomy" id="196367"/>
    <lineage>
        <taxon>Bacteria</taxon>
        <taxon>Pseudomonadati</taxon>
        <taxon>Pseudomonadota</taxon>
        <taxon>Betaproteobacteria</taxon>
        <taxon>Burkholderiales</taxon>
        <taxon>Burkholderiaceae</taxon>
        <taxon>Caballeronia</taxon>
    </lineage>
</organism>